<evidence type="ECO:0000313" key="7">
    <source>
        <dbReference type="EMBL" id="KAF5330079.1"/>
    </source>
</evidence>
<dbReference type="GO" id="GO:0012505">
    <property type="term" value="C:endomembrane system"/>
    <property type="evidence" value="ECO:0007669"/>
    <property type="project" value="UniProtKB-SubCell"/>
</dbReference>
<accession>A0A8H5BV02</accession>
<keyword evidence="3 6" id="KW-0812">Transmembrane</keyword>
<comment type="similarity">
    <text evidence="2">Belongs to the CCC1 family.</text>
</comment>
<feature type="transmembrane region" description="Helical" evidence="6">
    <location>
        <begin position="132"/>
        <end position="152"/>
    </location>
</feature>
<dbReference type="GO" id="GO:0005384">
    <property type="term" value="F:manganese ion transmembrane transporter activity"/>
    <property type="evidence" value="ECO:0007669"/>
    <property type="project" value="InterPro"/>
</dbReference>
<dbReference type="PANTHER" id="PTHR31851">
    <property type="entry name" value="FE(2+)/MN(2+) TRANSPORTER PCL1"/>
    <property type="match status" value="1"/>
</dbReference>
<evidence type="ECO:0000256" key="3">
    <source>
        <dbReference type="ARBA" id="ARBA00022692"/>
    </source>
</evidence>
<feature type="transmembrane region" description="Helical" evidence="6">
    <location>
        <begin position="6"/>
        <end position="24"/>
    </location>
</feature>
<keyword evidence="8" id="KW-1185">Reference proteome</keyword>
<name>A0A8H5BV02_9AGAR</name>
<dbReference type="EMBL" id="JAACJM010000336">
    <property type="protein sequence ID" value="KAF5330079.1"/>
    <property type="molecule type" value="Genomic_DNA"/>
</dbReference>
<dbReference type="GO" id="GO:0030026">
    <property type="term" value="P:intracellular manganese ion homeostasis"/>
    <property type="evidence" value="ECO:0007669"/>
    <property type="project" value="InterPro"/>
</dbReference>
<protein>
    <submittedName>
        <fullName evidence="7">Uncharacterized protein</fullName>
    </submittedName>
</protein>
<proteinExistence type="inferred from homology"/>
<organism evidence="7 8">
    <name type="scientific">Tetrapyrgos nigripes</name>
    <dbReference type="NCBI Taxonomy" id="182062"/>
    <lineage>
        <taxon>Eukaryota</taxon>
        <taxon>Fungi</taxon>
        <taxon>Dikarya</taxon>
        <taxon>Basidiomycota</taxon>
        <taxon>Agaricomycotina</taxon>
        <taxon>Agaricomycetes</taxon>
        <taxon>Agaricomycetidae</taxon>
        <taxon>Agaricales</taxon>
        <taxon>Marasmiineae</taxon>
        <taxon>Marasmiaceae</taxon>
        <taxon>Tetrapyrgos</taxon>
    </lineage>
</organism>
<keyword evidence="4 6" id="KW-1133">Transmembrane helix</keyword>
<comment type="subcellular location">
    <subcellularLocation>
        <location evidence="1">Endomembrane system</location>
        <topology evidence="1">Multi-pass membrane protein</topology>
    </subcellularLocation>
</comment>
<evidence type="ECO:0000256" key="6">
    <source>
        <dbReference type="SAM" id="Phobius"/>
    </source>
</evidence>
<evidence type="ECO:0000256" key="4">
    <source>
        <dbReference type="ARBA" id="ARBA00022989"/>
    </source>
</evidence>
<dbReference type="Pfam" id="PF01988">
    <property type="entry name" value="VIT1"/>
    <property type="match status" value="1"/>
</dbReference>
<evidence type="ECO:0000256" key="5">
    <source>
        <dbReference type="ARBA" id="ARBA00023136"/>
    </source>
</evidence>
<gene>
    <name evidence="7" type="ORF">D9758_015976</name>
</gene>
<comment type="caution">
    <text evidence="7">The sequence shown here is derived from an EMBL/GenBank/DDBJ whole genome shotgun (WGS) entry which is preliminary data.</text>
</comment>
<evidence type="ECO:0000256" key="2">
    <source>
        <dbReference type="ARBA" id="ARBA00007049"/>
    </source>
</evidence>
<evidence type="ECO:0000256" key="1">
    <source>
        <dbReference type="ARBA" id="ARBA00004127"/>
    </source>
</evidence>
<dbReference type="Proteomes" id="UP000559256">
    <property type="component" value="Unassembled WGS sequence"/>
</dbReference>
<dbReference type="OrthoDB" id="73465at2759"/>
<dbReference type="InterPro" id="IPR008217">
    <property type="entry name" value="Ccc1_fam"/>
</dbReference>
<dbReference type="AlphaFoldDB" id="A0A8H5BV02"/>
<keyword evidence="5 6" id="KW-0472">Membrane</keyword>
<feature type="transmembrane region" description="Helical" evidence="6">
    <location>
        <begin position="158"/>
        <end position="176"/>
    </location>
</feature>
<evidence type="ECO:0000313" key="8">
    <source>
        <dbReference type="Proteomes" id="UP000559256"/>
    </source>
</evidence>
<reference evidence="7 8" key="1">
    <citation type="journal article" date="2020" name="ISME J.">
        <title>Uncovering the hidden diversity of litter-decomposition mechanisms in mushroom-forming fungi.</title>
        <authorList>
            <person name="Floudas D."/>
            <person name="Bentzer J."/>
            <person name="Ahren D."/>
            <person name="Johansson T."/>
            <person name="Persson P."/>
            <person name="Tunlid A."/>
        </authorList>
    </citation>
    <scope>NUCLEOTIDE SEQUENCE [LARGE SCALE GENOMIC DNA]</scope>
    <source>
        <strain evidence="7 8">CBS 291.85</strain>
    </source>
</reference>
<feature type="transmembrane region" description="Helical" evidence="6">
    <location>
        <begin position="196"/>
        <end position="218"/>
    </location>
</feature>
<sequence length="226" mass="23846">MCTSPLVAELIAGAISMGIGGFLASQAEHDHYQYLQNQTAAWVIRSCAGEMEREVEEVLGPVGVGERTCKAVAKVLREAGGEEGGTPEQRQRDEKTGGGLRWSKDVGLTAFLLKFEQGLEEVPTSRLYISPFTIRLGYLIGGLIPLFTYFFIPQASTVLVYLCVVTGAVLLVFGAIKAQVTGAYTSNSTLGVWKGIAWGAVSTLLVGGLAAGAAFVIVKALEGGGE</sequence>